<dbReference type="EMBL" id="WHNP01000034">
    <property type="protein sequence ID" value="MPW20830.1"/>
    <property type="molecule type" value="Genomic_DNA"/>
</dbReference>
<dbReference type="GO" id="GO:0008168">
    <property type="term" value="F:methyltransferase activity"/>
    <property type="evidence" value="ECO:0007669"/>
    <property type="project" value="UniProtKB-KW"/>
</dbReference>
<evidence type="ECO:0000259" key="2">
    <source>
        <dbReference type="PROSITE" id="PS50280"/>
    </source>
</evidence>
<feature type="domain" description="SET" evidence="2">
    <location>
        <begin position="1"/>
        <end position="76"/>
    </location>
</feature>
<dbReference type="PROSITE" id="PS50280">
    <property type="entry name" value="SET"/>
    <property type="match status" value="1"/>
</dbReference>
<dbReference type="InterPro" id="IPR046341">
    <property type="entry name" value="SET_dom_sf"/>
</dbReference>
<protein>
    <submittedName>
        <fullName evidence="3">SET domain-containing protein-lysine N-methyltransferase</fullName>
    </submittedName>
</protein>
<accession>A0A7X1NF82</accession>
<dbReference type="SUPFAM" id="SSF82199">
    <property type="entry name" value="SET domain"/>
    <property type="match status" value="1"/>
</dbReference>
<proteinExistence type="predicted"/>
<dbReference type="Pfam" id="PF00856">
    <property type="entry name" value="SET"/>
    <property type="match status" value="1"/>
</dbReference>
<dbReference type="Gene3D" id="2.170.270.10">
    <property type="entry name" value="SET domain"/>
    <property type="match status" value="1"/>
</dbReference>
<organism evidence="3 4">
    <name type="scientific">Paraburkholderia franconis</name>
    <dbReference type="NCBI Taxonomy" id="2654983"/>
    <lineage>
        <taxon>Bacteria</taxon>
        <taxon>Pseudomonadati</taxon>
        <taxon>Pseudomonadota</taxon>
        <taxon>Betaproteobacteria</taxon>
        <taxon>Burkholderiales</taxon>
        <taxon>Burkholderiaceae</taxon>
        <taxon>Paraburkholderia</taxon>
    </lineage>
</organism>
<gene>
    <name evidence="3" type="ORF">GCT13_29175</name>
</gene>
<keyword evidence="3" id="KW-0489">Methyltransferase</keyword>
<evidence type="ECO:0000256" key="1">
    <source>
        <dbReference type="SAM" id="MobiDB-lite"/>
    </source>
</evidence>
<evidence type="ECO:0000313" key="3">
    <source>
        <dbReference type="EMBL" id="MPW20830.1"/>
    </source>
</evidence>
<sequence length="112" mass="12268">MPVTQTSQSKRRPLNNPSMSFSLRIGSTPQPHMKICASTMNHACTPNCETIETGDRVFIHALTAIKPGEELSIDYGLVIDGEITEDFGHKCACHCGTFLYRRSMPGRSATAP</sequence>
<keyword evidence="4" id="KW-1185">Reference proteome</keyword>
<comment type="caution">
    <text evidence="3">The sequence shown here is derived from an EMBL/GenBank/DDBJ whole genome shotgun (WGS) entry which is preliminary data.</text>
</comment>
<dbReference type="AlphaFoldDB" id="A0A7X1NF82"/>
<keyword evidence="3" id="KW-0808">Transferase</keyword>
<evidence type="ECO:0000313" key="4">
    <source>
        <dbReference type="Proteomes" id="UP000484381"/>
    </source>
</evidence>
<dbReference type="Proteomes" id="UP000484381">
    <property type="component" value="Unassembled WGS sequence"/>
</dbReference>
<name>A0A7X1NF82_9BURK</name>
<feature type="region of interest" description="Disordered" evidence="1">
    <location>
        <begin position="1"/>
        <end position="21"/>
    </location>
</feature>
<dbReference type="InterPro" id="IPR001214">
    <property type="entry name" value="SET_dom"/>
</dbReference>
<reference evidence="3 4" key="1">
    <citation type="submission" date="2019-10" db="EMBL/GenBank/DDBJ databases">
        <title>Paraburkholderia sp. isolated from nodules of Mimosa pudica from Brazilian Atlantic Forest soils.</title>
        <authorList>
            <person name="Paulitsch F."/>
            <person name="Hungria M."/>
            <person name="Dall'Agnol R."/>
        </authorList>
    </citation>
    <scope>NUCLEOTIDE SEQUENCE [LARGE SCALE GENOMIC DNA]</scope>
    <source>
        <strain evidence="3 4">CNPSo 3157</strain>
    </source>
</reference>
<dbReference type="GO" id="GO:0032259">
    <property type="term" value="P:methylation"/>
    <property type="evidence" value="ECO:0007669"/>
    <property type="project" value="UniProtKB-KW"/>
</dbReference>